<organism evidence="1 2">
    <name type="scientific">Lasiosphaeria ovina</name>
    <dbReference type="NCBI Taxonomy" id="92902"/>
    <lineage>
        <taxon>Eukaryota</taxon>
        <taxon>Fungi</taxon>
        <taxon>Dikarya</taxon>
        <taxon>Ascomycota</taxon>
        <taxon>Pezizomycotina</taxon>
        <taxon>Sordariomycetes</taxon>
        <taxon>Sordariomycetidae</taxon>
        <taxon>Sordariales</taxon>
        <taxon>Lasiosphaeriaceae</taxon>
        <taxon>Lasiosphaeria</taxon>
    </lineage>
</organism>
<proteinExistence type="predicted"/>
<name>A0AAE0KIK4_9PEZI</name>
<protein>
    <submittedName>
        <fullName evidence="1">Uncharacterized protein</fullName>
    </submittedName>
</protein>
<keyword evidence="2" id="KW-1185">Reference proteome</keyword>
<comment type="caution">
    <text evidence="1">The sequence shown here is derived from an EMBL/GenBank/DDBJ whole genome shotgun (WGS) entry which is preliminary data.</text>
</comment>
<gene>
    <name evidence="1" type="ORF">B0T24DRAFT_700743</name>
</gene>
<evidence type="ECO:0000313" key="2">
    <source>
        <dbReference type="Proteomes" id="UP001287356"/>
    </source>
</evidence>
<accession>A0AAE0KIK4</accession>
<evidence type="ECO:0000313" key="1">
    <source>
        <dbReference type="EMBL" id="KAK3376822.1"/>
    </source>
</evidence>
<sequence length="406" mass="42720">MKQAVFAAVVALSAAYAKETSRMTWFSTVFISDAYASSSTIQYGSTPVTPVPTSTAPIVIVTSYISEPIANRNINQTTWETVLVTVPVTTQPAVLVTTTLQPPTVTLSSTTTETVYTSAIAATVTFAQTTCTDGATASPTSTTTVYTGGYTPVQGQVTTVRTRFPTALTTYASVTASYRVYTYVGSTVTFTSTVTGTAYLSTTTAGTQTVGVGVGGGGRYYTRTKYLSTVTKTRGDYLLAYATKTVGAACGGTVTTVTRAAQCVPTNLIAERDGRGVAVRLLPNDWTFPIGFPGVVIGIPGMDASACCQLCLDNKHCAASEWTVSWSGACRLYYYNSPAADANGSCGAVPIEYYGDIYALPGQGSYVQRGCGSLKYLGRKNPFCESCDVGQPELKVETGRFEAGRS</sequence>
<reference evidence="1" key="2">
    <citation type="submission" date="2023-06" db="EMBL/GenBank/DDBJ databases">
        <authorList>
            <consortium name="Lawrence Berkeley National Laboratory"/>
            <person name="Haridas S."/>
            <person name="Hensen N."/>
            <person name="Bonometti L."/>
            <person name="Westerberg I."/>
            <person name="Brannstrom I.O."/>
            <person name="Guillou S."/>
            <person name="Cros-Aarteil S."/>
            <person name="Calhoun S."/>
            <person name="Kuo A."/>
            <person name="Mondo S."/>
            <person name="Pangilinan J."/>
            <person name="Riley R."/>
            <person name="Labutti K."/>
            <person name="Andreopoulos B."/>
            <person name="Lipzen A."/>
            <person name="Chen C."/>
            <person name="Yanf M."/>
            <person name="Daum C."/>
            <person name="Ng V."/>
            <person name="Clum A."/>
            <person name="Steindorff A."/>
            <person name="Ohm R."/>
            <person name="Martin F."/>
            <person name="Silar P."/>
            <person name="Natvig D."/>
            <person name="Lalanne C."/>
            <person name="Gautier V."/>
            <person name="Ament-Velasquez S.L."/>
            <person name="Kruys A."/>
            <person name="Hutchinson M.I."/>
            <person name="Powell A.J."/>
            <person name="Barry K."/>
            <person name="Miller A.N."/>
            <person name="Grigoriev I.V."/>
            <person name="Debuchy R."/>
            <person name="Gladieux P."/>
            <person name="Thoren M.H."/>
            <person name="Johannesson H."/>
        </authorList>
    </citation>
    <scope>NUCLEOTIDE SEQUENCE</scope>
    <source>
        <strain evidence="1">CBS 958.72</strain>
    </source>
</reference>
<reference evidence="1" key="1">
    <citation type="journal article" date="2023" name="Mol. Phylogenet. Evol.">
        <title>Genome-scale phylogeny and comparative genomics of the fungal order Sordariales.</title>
        <authorList>
            <person name="Hensen N."/>
            <person name="Bonometti L."/>
            <person name="Westerberg I."/>
            <person name="Brannstrom I.O."/>
            <person name="Guillou S."/>
            <person name="Cros-Aarteil S."/>
            <person name="Calhoun S."/>
            <person name="Haridas S."/>
            <person name="Kuo A."/>
            <person name="Mondo S."/>
            <person name="Pangilinan J."/>
            <person name="Riley R."/>
            <person name="LaButti K."/>
            <person name="Andreopoulos B."/>
            <person name="Lipzen A."/>
            <person name="Chen C."/>
            <person name="Yan M."/>
            <person name="Daum C."/>
            <person name="Ng V."/>
            <person name="Clum A."/>
            <person name="Steindorff A."/>
            <person name="Ohm R.A."/>
            <person name="Martin F."/>
            <person name="Silar P."/>
            <person name="Natvig D.O."/>
            <person name="Lalanne C."/>
            <person name="Gautier V."/>
            <person name="Ament-Velasquez S.L."/>
            <person name="Kruys A."/>
            <person name="Hutchinson M.I."/>
            <person name="Powell A.J."/>
            <person name="Barry K."/>
            <person name="Miller A.N."/>
            <person name="Grigoriev I.V."/>
            <person name="Debuchy R."/>
            <person name="Gladieux P."/>
            <person name="Hiltunen Thoren M."/>
            <person name="Johannesson H."/>
        </authorList>
    </citation>
    <scope>NUCLEOTIDE SEQUENCE</scope>
    <source>
        <strain evidence="1">CBS 958.72</strain>
    </source>
</reference>
<dbReference type="Proteomes" id="UP001287356">
    <property type="component" value="Unassembled WGS sequence"/>
</dbReference>
<dbReference type="AlphaFoldDB" id="A0AAE0KIK4"/>
<dbReference type="EMBL" id="JAULSN010000003">
    <property type="protein sequence ID" value="KAK3376822.1"/>
    <property type="molecule type" value="Genomic_DNA"/>
</dbReference>